<accession>A0AAU7GZ36</accession>
<protein>
    <recommendedName>
        <fullName evidence="4">VRR-NUC domain-containing protein</fullName>
    </recommendedName>
</protein>
<dbReference type="SMART" id="SM00990">
    <property type="entry name" value="VRR_NUC"/>
    <property type="match status" value="1"/>
</dbReference>
<evidence type="ECO:0000256" key="2">
    <source>
        <dbReference type="ARBA" id="ARBA00022722"/>
    </source>
</evidence>
<dbReference type="Gene3D" id="3.40.1350.10">
    <property type="match status" value="1"/>
</dbReference>
<dbReference type="GO" id="GO:0003676">
    <property type="term" value="F:nucleic acid binding"/>
    <property type="evidence" value="ECO:0007669"/>
    <property type="project" value="InterPro"/>
</dbReference>
<comment type="cofactor">
    <cofactor evidence="1">
        <name>Mg(2+)</name>
        <dbReference type="ChEBI" id="CHEBI:18420"/>
    </cofactor>
</comment>
<name>A0AAU7GZ36_9CAUD</name>
<dbReference type="SUPFAM" id="SSF52980">
    <property type="entry name" value="Restriction endonuclease-like"/>
    <property type="match status" value="1"/>
</dbReference>
<keyword evidence="2" id="KW-0540">Nuclease</keyword>
<dbReference type="InterPro" id="IPR014883">
    <property type="entry name" value="VRR_NUC"/>
</dbReference>
<sequence>MLERDYQKSLIDRLERLFPGCLILKNDPGYLQGVPDLVIFYGDRYAFLEVKANAKSPTRPNQPYYVELLNRMSFAAFIYPSNEQEVLDALTRAFHGVSLPS</sequence>
<organism evidence="5">
    <name type="scientific">Streptomyces phage Scarif</name>
    <dbReference type="NCBI Taxonomy" id="3158858"/>
    <lineage>
        <taxon>Viruses</taxon>
        <taxon>Duplodnaviria</taxon>
        <taxon>Heunggongvirae</taxon>
        <taxon>Uroviricota</taxon>
        <taxon>Caudoviricetes</taxon>
    </lineage>
</organism>
<evidence type="ECO:0000256" key="3">
    <source>
        <dbReference type="ARBA" id="ARBA00022801"/>
    </source>
</evidence>
<evidence type="ECO:0000256" key="1">
    <source>
        <dbReference type="ARBA" id="ARBA00001946"/>
    </source>
</evidence>
<evidence type="ECO:0000259" key="4">
    <source>
        <dbReference type="SMART" id="SM00990"/>
    </source>
</evidence>
<reference evidence="5" key="1">
    <citation type="submission" date="2024-05" db="EMBL/GenBank/DDBJ databases">
        <title>Isolation and characterization of the new Streptomyces phages Kamino, Geonosis, Abafar and Scarif infecting a broad range of host species.</title>
        <authorList>
            <person name="Rackow B."/>
            <person name="Rolland C."/>
            <person name="Mohnen I."/>
            <person name="Wittmann J."/>
            <person name="Muesken M."/>
            <person name="Overmann J."/>
            <person name="Frunzke J."/>
        </authorList>
    </citation>
    <scope>NUCLEOTIDE SEQUENCE</scope>
</reference>
<gene>
    <name evidence="5" type="ORF">Scarif_00086</name>
</gene>
<feature type="domain" description="VRR-NUC" evidence="4">
    <location>
        <begin position="1"/>
        <end position="83"/>
    </location>
</feature>
<evidence type="ECO:0000313" key="5">
    <source>
        <dbReference type="EMBL" id="XBM95195.1"/>
    </source>
</evidence>
<dbReference type="InterPro" id="IPR011335">
    <property type="entry name" value="Restrct_endonuc-II-like"/>
</dbReference>
<dbReference type="InterPro" id="IPR011856">
    <property type="entry name" value="tRNA_endonuc-like_dom_sf"/>
</dbReference>
<dbReference type="GO" id="GO:0004518">
    <property type="term" value="F:nuclease activity"/>
    <property type="evidence" value="ECO:0007669"/>
    <property type="project" value="UniProtKB-KW"/>
</dbReference>
<keyword evidence="3" id="KW-0378">Hydrolase</keyword>
<dbReference type="GO" id="GO:0016788">
    <property type="term" value="F:hydrolase activity, acting on ester bonds"/>
    <property type="evidence" value="ECO:0007669"/>
    <property type="project" value="InterPro"/>
</dbReference>
<dbReference type="EMBL" id="PP750868">
    <property type="protein sequence ID" value="XBM95195.1"/>
    <property type="molecule type" value="Genomic_DNA"/>
</dbReference>
<proteinExistence type="predicted"/>